<protein>
    <submittedName>
        <fullName evidence="2">Similar to G1/S-specific cyclin pas1 acc. no. P87049</fullName>
    </submittedName>
</protein>
<accession>U4LBU2</accession>
<evidence type="ECO:0000256" key="1">
    <source>
        <dbReference type="SAM" id="MobiDB-lite"/>
    </source>
</evidence>
<keyword evidence="3" id="KW-1185">Reference proteome</keyword>
<name>U4LBU2_PYROM</name>
<dbReference type="CDD" id="cd20557">
    <property type="entry name" value="CYCLIN_ScPCL1-like"/>
    <property type="match status" value="1"/>
</dbReference>
<dbReference type="SUPFAM" id="SSF47954">
    <property type="entry name" value="Cyclin-like"/>
    <property type="match status" value="1"/>
</dbReference>
<dbReference type="OMA" id="IVETIWH"/>
<organism evidence="2 3">
    <name type="scientific">Pyronema omphalodes (strain CBS 100304)</name>
    <name type="common">Pyronema confluens</name>
    <dbReference type="NCBI Taxonomy" id="1076935"/>
    <lineage>
        <taxon>Eukaryota</taxon>
        <taxon>Fungi</taxon>
        <taxon>Dikarya</taxon>
        <taxon>Ascomycota</taxon>
        <taxon>Pezizomycotina</taxon>
        <taxon>Pezizomycetes</taxon>
        <taxon>Pezizales</taxon>
        <taxon>Pyronemataceae</taxon>
        <taxon>Pyronema</taxon>
    </lineage>
</organism>
<feature type="region of interest" description="Disordered" evidence="1">
    <location>
        <begin position="362"/>
        <end position="381"/>
    </location>
</feature>
<dbReference type="OrthoDB" id="286814at2759"/>
<dbReference type="GO" id="GO:0019901">
    <property type="term" value="F:protein kinase binding"/>
    <property type="evidence" value="ECO:0007669"/>
    <property type="project" value="InterPro"/>
</dbReference>
<dbReference type="GO" id="GO:0016538">
    <property type="term" value="F:cyclin-dependent protein serine/threonine kinase regulator activity"/>
    <property type="evidence" value="ECO:0007669"/>
    <property type="project" value="TreeGrafter"/>
</dbReference>
<evidence type="ECO:0000313" key="3">
    <source>
        <dbReference type="Proteomes" id="UP000018144"/>
    </source>
</evidence>
<dbReference type="eggNOG" id="KOG1674">
    <property type="taxonomic scope" value="Eukaryota"/>
</dbReference>
<dbReference type="EMBL" id="HF935375">
    <property type="protein sequence ID" value="CCX07777.1"/>
    <property type="molecule type" value="Genomic_DNA"/>
</dbReference>
<dbReference type="InterPro" id="IPR013922">
    <property type="entry name" value="Cyclin_PHO80-like"/>
</dbReference>
<dbReference type="InterPro" id="IPR036915">
    <property type="entry name" value="Cyclin-like_sf"/>
</dbReference>
<evidence type="ECO:0000313" key="2">
    <source>
        <dbReference type="EMBL" id="CCX07777.1"/>
    </source>
</evidence>
<reference evidence="2 3" key="1">
    <citation type="journal article" date="2013" name="PLoS Genet.">
        <title>The genome and development-dependent transcriptomes of Pyronema confluens: a window into fungal evolution.</title>
        <authorList>
            <person name="Traeger S."/>
            <person name="Altegoer F."/>
            <person name="Freitag M."/>
            <person name="Gabaldon T."/>
            <person name="Kempken F."/>
            <person name="Kumar A."/>
            <person name="Marcet-Houben M."/>
            <person name="Poggeler S."/>
            <person name="Stajich J.E."/>
            <person name="Nowrousian M."/>
        </authorList>
    </citation>
    <scope>NUCLEOTIDE SEQUENCE [LARGE SCALE GENOMIC DNA]</scope>
    <source>
        <strain evidence="3">CBS 100304</strain>
        <tissue evidence="2">Vegetative mycelium</tissue>
    </source>
</reference>
<sequence length="611" mass="66166">MTLVITKPPQAYQISPASSVASSASSVWSVQSATSSTATSVYSTVDTPSTAVIPSLSEPVQPTRRATAPIPRGFVDNNGCYHPHPSLDSQSQQPLPIEQRQNPRRTNRLVDSATAPPCPAATGCALPVVPVLQRQAERKVNFVENLVDSAAQIVETIWHKYDLARQQKDVAVLPLRTFIQETLRRSRTSYSTLQVALYYLIVIRPHLPVLNTDCTGLPTSEIQLVRAKQCGRRMFLAALILASKYLQDRNYSARAWSKISGLSIQEINVNEMAFLKAIDWKLHISEAVFQKWTDLVLKYTTSPGSSSPTITISTKGNTVDEVDKKKEWSDLIMRLSPDLSEVYVPPSNAAHPQIEFGPTVSPVESAPAPVSQPTPLPPRQTHSMPIVPPQPPRTLMPQVHNYTSQPLPQQIQHLSPTHRSATGVCTPAASPNTSVATPTVEVLTPKAVPMASRCTGSSMVNLRRGSEIATFRKNTIASLLTNDHPIKRKASVNTSAISTSQATPFIGCPPIAASPRMQVAALALSTLRCSPQSRKRSCPSVYSSVEGSSGVTPMFRGLNHNSGYASPAAGTRCVPSPLTGGSPYMGGREGKRRCEWQNTGMESVPLPQPAN</sequence>
<dbReference type="Pfam" id="PF08613">
    <property type="entry name" value="Cyclin"/>
    <property type="match status" value="1"/>
</dbReference>
<dbReference type="STRING" id="1076935.U4LBU2"/>
<feature type="region of interest" description="Disordered" evidence="1">
    <location>
        <begin position="53"/>
        <end position="104"/>
    </location>
</feature>
<dbReference type="PANTHER" id="PTHR15615:SF36">
    <property type="entry name" value="PHO85 CYCLIN-5"/>
    <property type="match status" value="1"/>
</dbReference>
<dbReference type="GO" id="GO:0005634">
    <property type="term" value="C:nucleus"/>
    <property type="evidence" value="ECO:0007669"/>
    <property type="project" value="TreeGrafter"/>
</dbReference>
<dbReference type="PANTHER" id="PTHR15615">
    <property type="match status" value="1"/>
</dbReference>
<dbReference type="Gene3D" id="1.10.472.10">
    <property type="entry name" value="Cyclin-like"/>
    <property type="match status" value="1"/>
</dbReference>
<gene>
    <name evidence="2" type="ORF">PCON_07366</name>
</gene>
<dbReference type="GO" id="GO:0000307">
    <property type="term" value="C:cyclin-dependent protein kinase holoenzyme complex"/>
    <property type="evidence" value="ECO:0007669"/>
    <property type="project" value="TreeGrafter"/>
</dbReference>
<dbReference type="Proteomes" id="UP000018144">
    <property type="component" value="Unassembled WGS sequence"/>
</dbReference>
<proteinExistence type="predicted"/>
<dbReference type="AlphaFoldDB" id="U4LBU2"/>